<dbReference type="GO" id="GO:0004674">
    <property type="term" value="F:protein serine/threonine kinase activity"/>
    <property type="evidence" value="ECO:0007669"/>
    <property type="project" value="UniProtKB-KW"/>
</dbReference>
<proteinExistence type="inferred from homology"/>
<dbReference type="PROSITE" id="PS00107">
    <property type="entry name" value="PROTEIN_KINASE_ATP"/>
    <property type="match status" value="1"/>
</dbReference>
<keyword evidence="1 5" id="KW-0418">Kinase</keyword>
<keyword evidence="1 5" id="KW-0808">Transferase</keyword>
<comment type="similarity">
    <text evidence="5">Belongs to the protein kinase superfamily.</text>
</comment>
<evidence type="ECO:0000256" key="1">
    <source>
        <dbReference type="ARBA" id="ARBA00022527"/>
    </source>
</evidence>
<dbReference type="Gene3D" id="1.10.533.10">
    <property type="entry name" value="Death Domain, Fas"/>
    <property type="match status" value="1"/>
</dbReference>
<dbReference type="InterPro" id="IPR011029">
    <property type="entry name" value="DEATH-like_dom_sf"/>
</dbReference>
<reference evidence="8 9" key="1">
    <citation type="submission" date="2020-04" db="EMBL/GenBank/DDBJ databases">
        <authorList>
            <person name="Alioto T."/>
            <person name="Alioto T."/>
            <person name="Gomez Garrido J."/>
        </authorList>
    </citation>
    <scope>NUCLEOTIDE SEQUENCE [LARGE SCALE GENOMIC DNA]</scope>
</reference>
<dbReference type="SUPFAM" id="SSF47986">
    <property type="entry name" value="DEATH domain"/>
    <property type="match status" value="1"/>
</dbReference>
<dbReference type="PANTHER" id="PTHR27001:SF931">
    <property type="entry name" value="OS11G0664100 PROTEIN"/>
    <property type="match status" value="1"/>
</dbReference>
<feature type="domain" description="Protein kinase" evidence="7">
    <location>
        <begin position="175"/>
        <end position="396"/>
    </location>
</feature>
<accession>A0A8S1CB17</accession>
<dbReference type="GO" id="GO:0031349">
    <property type="term" value="P:positive regulation of defense response"/>
    <property type="evidence" value="ECO:0007669"/>
    <property type="project" value="UniProtKB-ARBA"/>
</dbReference>
<dbReference type="Gene3D" id="1.10.510.10">
    <property type="entry name" value="Transferase(Phosphotransferase) domain 1"/>
    <property type="match status" value="1"/>
</dbReference>
<sequence>MAHTALTHETEVRHLPLFQKRELAEILEVQDAWKFLMSAITENESGEIKFKYSPRHITIIEREARAKPELRAAEILFEEWGTSGRKRPTLQNLMDTLAQLQLYRAADFVSMNILGGAPVKRLEINLPHEIQDVLHDYEKAETLPIEANPEQPECELVTIPYEELEDFCGWNYREQGKEQCIGVGAFACVFKASIPAINNGEAVAVKRFHSGNVNAPRQFEKELSALRDLNHRNIVRMLGLCEGEHKCLVLELMENGNLEDSLACKNRSTPLNWRTRIKIALDAAEGLKYLHSSRLIHRDIKSANILLDANCNAKLADFGLMQEEVRPAAGSADKEEDSDDEDASSRTEIAGTSCYMSPEALLYGKVSIKGDIFSFGVVLLELLTSLPADDDNRTIR</sequence>
<gene>
    <name evidence="8" type="ORF">CLODIP_2_CD16042</name>
</gene>
<dbReference type="Proteomes" id="UP000494165">
    <property type="component" value="Unassembled WGS sequence"/>
</dbReference>
<evidence type="ECO:0000256" key="5">
    <source>
        <dbReference type="RuleBase" id="RU000304"/>
    </source>
</evidence>
<dbReference type="InterPro" id="IPR008271">
    <property type="entry name" value="Ser/Thr_kinase_AS"/>
</dbReference>
<dbReference type="GO" id="GO:0005524">
    <property type="term" value="F:ATP binding"/>
    <property type="evidence" value="ECO:0007669"/>
    <property type="project" value="UniProtKB-UniRule"/>
</dbReference>
<name>A0A8S1CB17_9INSE</name>
<dbReference type="GO" id="GO:0009893">
    <property type="term" value="P:positive regulation of metabolic process"/>
    <property type="evidence" value="ECO:0007669"/>
    <property type="project" value="UniProtKB-ARBA"/>
</dbReference>
<dbReference type="InterPro" id="IPR017441">
    <property type="entry name" value="Protein_kinase_ATP_BS"/>
</dbReference>
<dbReference type="SMART" id="SM00220">
    <property type="entry name" value="S_TKc"/>
    <property type="match status" value="1"/>
</dbReference>
<comment type="caution">
    <text evidence="8">The sequence shown here is derived from an EMBL/GenBank/DDBJ whole genome shotgun (WGS) entry which is preliminary data.</text>
</comment>
<keyword evidence="3 4" id="KW-0067">ATP-binding</keyword>
<dbReference type="SUPFAM" id="SSF56112">
    <property type="entry name" value="Protein kinase-like (PK-like)"/>
    <property type="match status" value="1"/>
</dbReference>
<organism evidence="8 9">
    <name type="scientific">Cloeon dipterum</name>
    <dbReference type="NCBI Taxonomy" id="197152"/>
    <lineage>
        <taxon>Eukaryota</taxon>
        <taxon>Metazoa</taxon>
        <taxon>Ecdysozoa</taxon>
        <taxon>Arthropoda</taxon>
        <taxon>Hexapoda</taxon>
        <taxon>Insecta</taxon>
        <taxon>Pterygota</taxon>
        <taxon>Palaeoptera</taxon>
        <taxon>Ephemeroptera</taxon>
        <taxon>Pisciforma</taxon>
        <taxon>Baetidae</taxon>
        <taxon>Cloeon</taxon>
    </lineage>
</organism>
<feature type="binding site" evidence="4">
    <location>
        <position position="206"/>
    </location>
    <ligand>
        <name>ATP</name>
        <dbReference type="ChEBI" id="CHEBI:30616"/>
    </ligand>
</feature>
<keyword evidence="1 5" id="KW-0723">Serine/threonine-protein kinase</keyword>
<dbReference type="InterPro" id="IPR000719">
    <property type="entry name" value="Prot_kinase_dom"/>
</dbReference>
<feature type="region of interest" description="Disordered" evidence="6">
    <location>
        <begin position="326"/>
        <end position="349"/>
    </location>
</feature>
<dbReference type="GO" id="GO:0006950">
    <property type="term" value="P:response to stress"/>
    <property type="evidence" value="ECO:0007669"/>
    <property type="project" value="UniProtKB-ARBA"/>
</dbReference>
<evidence type="ECO:0000313" key="8">
    <source>
        <dbReference type="EMBL" id="CAB3366677.1"/>
    </source>
</evidence>
<dbReference type="OrthoDB" id="4062651at2759"/>
<evidence type="ECO:0000256" key="3">
    <source>
        <dbReference type="ARBA" id="ARBA00022840"/>
    </source>
</evidence>
<dbReference type="PROSITE" id="PS00108">
    <property type="entry name" value="PROTEIN_KINASE_ST"/>
    <property type="match status" value="1"/>
</dbReference>
<dbReference type="PROSITE" id="PS50011">
    <property type="entry name" value="PROTEIN_KINASE_DOM"/>
    <property type="match status" value="1"/>
</dbReference>
<evidence type="ECO:0000256" key="6">
    <source>
        <dbReference type="SAM" id="MobiDB-lite"/>
    </source>
</evidence>
<dbReference type="GO" id="GO:0005886">
    <property type="term" value="C:plasma membrane"/>
    <property type="evidence" value="ECO:0007669"/>
    <property type="project" value="TreeGrafter"/>
</dbReference>
<dbReference type="GO" id="GO:1902533">
    <property type="term" value="P:positive regulation of intracellular signal transduction"/>
    <property type="evidence" value="ECO:0007669"/>
    <property type="project" value="UniProtKB-ARBA"/>
</dbReference>
<dbReference type="InterPro" id="IPR029397">
    <property type="entry name" value="Tube_Death"/>
</dbReference>
<dbReference type="Pfam" id="PF14786">
    <property type="entry name" value="Death_2"/>
    <property type="match status" value="1"/>
</dbReference>
<evidence type="ECO:0000313" key="9">
    <source>
        <dbReference type="Proteomes" id="UP000494165"/>
    </source>
</evidence>
<dbReference type="PANTHER" id="PTHR27001">
    <property type="entry name" value="OS01G0253100 PROTEIN"/>
    <property type="match status" value="1"/>
</dbReference>
<dbReference type="InterPro" id="IPR011009">
    <property type="entry name" value="Kinase-like_dom_sf"/>
</dbReference>
<keyword evidence="2 4" id="KW-0547">Nucleotide-binding</keyword>
<evidence type="ECO:0000256" key="2">
    <source>
        <dbReference type="ARBA" id="ARBA00022741"/>
    </source>
</evidence>
<keyword evidence="9" id="KW-1185">Reference proteome</keyword>
<evidence type="ECO:0000256" key="4">
    <source>
        <dbReference type="PROSITE-ProRule" id="PRU10141"/>
    </source>
</evidence>
<protein>
    <recommendedName>
        <fullName evidence="7">Protein kinase domain-containing protein</fullName>
    </recommendedName>
</protein>
<dbReference type="AlphaFoldDB" id="A0A8S1CB17"/>
<dbReference type="Pfam" id="PF07714">
    <property type="entry name" value="PK_Tyr_Ser-Thr"/>
    <property type="match status" value="1"/>
</dbReference>
<dbReference type="InterPro" id="IPR001245">
    <property type="entry name" value="Ser-Thr/Tyr_kinase_cat_dom"/>
</dbReference>
<evidence type="ECO:0000259" key="7">
    <source>
        <dbReference type="PROSITE" id="PS50011"/>
    </source>
</evidence>
<dbReference type="EMBL" id="CADEPI010000026">
    <property type="protein sequence ID" value="CAB3366677.1"/>
    <property type="molecule type" value="Genomic_DNA"/>
</dbReference>